<keyword evidence="3" id="KW-1185">Reference proteome</keyword>
<sequence length="47" mass="5139">MKQPRRLAWIVFVIALLLMIAVGFFRASMHDEARPASGPAPSASTAR</sequence>
<feature type="transmembrane region" description="Helical" evidence="1">
    <location>
        <begin position="7"/>
        <end position="25"/>
    </location>
</feature>
<reference evidence="2 3" key="1">
    <citation type="submission" date="2016-02" db="EMBL/GenBank/DDBJ databases">
        <title>Complete genome sequencing and analysis of ATSB10, Dyella thiooxydans isolated from rhizosphere soil of sunflower (Helianthus annuus L.).</title>
        <authorList>
            <person name="Lee Y."/>
            <person name="Hwangbo K."/>
            <person name="Chung H."/>
            <person name="Yoo J."/>
            <person name="Kim K.Y."/>
            <person name="Sa T.M."/>
            <person name="Um Y."/>
            <person name="Madhaiyan M."/>
        </authorList>
    </citation>
    <scope>NUCLEOTIDE SEQUENCE [LARGE SCALE GENOMIC DNA]</scope>
    <source>
        <strain evidence="2 3">ATSB10</strain>
    </source>
</reference>
<evidence type="ECO:0000256" key="1">
    <source>
        <dbReference type="SAM" id="Phobius"/>
    </source>
</evidence>
<organism evidence="2 3">
    <name type="scientific">Dyella thiooxydans</name>
    <dbReference type="NCBI Taxonomy" id="445710"/>
    <lineage>
        <taxon>Bacteria</taxon>
        <taxon>Pseudomonadati</taxon>
        <taxon>Pseudomonadota</taxon>
        <taxon>Gammaproteobacteria</taxon>
        <taxon>Lysobacterales</taxon>
        <taxon>Rhodanobacteraceae</taxon>
        <taxon>Dyella</taxon>
    </lineage>
</organism>
<dbReference type="Proteomes" id="UP000077255">
    <property type="component" value="Chromosome"/>
</dbReference>
<protein>
    <submittedName>
        <fullName evidence="2">Uncharacterized protein</fullName>
    </submittedName>
</protein>
<evidence type="ECO:0000313" key="3">
    <source>
        <dbReference type="Proteomes" id="UP000077255"/>
    </source>
</evidence>
<gene>
    <name evidence="2" type="ORF">ATSB10_36800</name>
</gene>
<accession>A0A160N5P4</accession>
<dbReference type="KEGG" id="dtx:ATSB10_36800"/>
<keyword evidence="1" id="KW-0472">Membrane</keyword>
<proteinExistence type="predicted"/>
<dbReference type="EMBL" id="CP014841">
    <property type="protein sequence ID" value="AND71134.1"/>
    <property type="molecule type" value="Genomic_DNA"/>
</dbReference>
<dbReference type="PATRIC" id="fig|445710.3.peg.3678"/>
<keyword evidence="1" id="KW-0812">Transmembrane</keyword>
<dbReference type="AlphaFoldDB" id="A0A160N5P4"/>
<evidence type="ECO:0000313" key="2">
    <source>
        <dbReference type="EMBL" id="AND71134.1"/>
    </source>
</evidence>
<dbReference type="RefSeq" id="WP_157469355.1">
    <property type="nucleotide sequence ID" value="NZ_CP014841.1"/>
</dbReference>
<keyword evidence="1" id="KW-1133">Transmembrane helix</keyword>
<name>A0A160N5P4_9GAMM</name>